<dbReference type="Pfam" id="PF01855">
    <property type="entry name" value="POR_N"/>
    <property type="match status" value="1"/>
</dbReference>
<proteinExistence type="predicted"/>
<comment type="caution">
    <text evidence="4">The sequence shown here is derived from an EMBL/GenBank/DDBJ whole genome shotgun (WGS) entry which is preliminary data.</text>
</comment>
<dbReference type="InterPro" id="IPR033412">
    <property type="entry name" value="PFOR_II"/>
</dbReference>
<gene>
    <name evidence="4" type="ORF">Q4T40_10935</name>
</gene>
<organism evidence="4 5">
    <name type="scientific">Anaeroselena agilis</name>
    <dbReference type="NCBI Taxonomy" id="3063788"/>
    <lineage>
        <taxon>Bacteria</taxon>
        <taxon>Bacillati</taxon>
        <taxon>Bacillota</taxon>
        <taxon>Negativicutes</taxon>
        <taxon>Acetonemataceae</taxon>
        <taxon>Anaeroselena</taxon>
    </lineage>
</organism>
<dbReference type="InterPro" id="IPR009014">
    <property type="entry name" value="Transketo_C/PFOR_II"/>
</dbReference>
<name>A0ABU3NY85_9FIRM</name>
<dbReference type="SUPFAM" id="SSF52922">
    <property type="entry name" value="TK C-terminal domain-like"/>
    <property type="match status" value="1"/>
</dbReference>
<evidence type="ECO:0000256" key="1">
    <source>
        <dbReference type="ARBA" id="ARBA00023002"/>
    </source>
</evidence>
<dbReference type="Gene3D" id="3.40.50.970">
    <property type="match status" value="1"/>
</dbReference>
<evidence type="ECO:0000313" key="5">
    <source>
        <dbReference type="Proteomes" id="UP001254848"/>
    </source>
</evidence>
<sequence>MAKPQLMQGNQACAVGALAAGVKFFAGYPITPSTEVAEILAEMLPKFGGKFIQMEDEIASMGAVCGAALTGVKAITATSGPGFSLKQELIGYAAMAEIPCVIVNVQRLGPSTGKPTSPAQGDVMQARWGSHGDRGVIALSPTSVRETFDITVKAFNFAEKFRTPVILLLDEVIGHMRETVELPESGEVEVIDRKRPSGPPEDYQAYKPDADGVAPMADFGEGYYYHVTGLVHDYKGMPSQNNALTTELIDRLHTKIERARDEITIYHEDYTDDADVLVVAYGGTTRAAIAAVKEARAQGVKAGLLTLVTIWPFPGEIVAKAAQKAKKVIVPELNYGQLVGEIERYVPREKVVSLTRYDGELFRPEEILNPIITAGGGK</sequence>
<dbReference type="PANTHER" id="PTHR43088:SF1">
    <property type="entry name" value="SUBUNIT OF PYRUVATE:FLAVODOXIN OXIDOREDUCTASE"/>
    <property type="match status" value="1"/>
</dbReference>
<dbReference type="PANTHER" id="PTHR43088">
    <property type="entry name" value="SUBUNIT OF PYRUVATE:FLAVODOXIN OXIDOREDUCTASE-RELATED"/>
    <property type="match status" value="1"/>
</dbReference>
<dbReference type="InterPro" id="IPR002880">
    <property type="entry name" value="Pyrv_Fd/Flavodoxin_OxRdtase_N"/>
</dbReference>
<dbReference type="SUPFAM" id="SSF52518">
    <property type="entry name" value="Thiamin diphosphate-binding fold (THDP-binding)"/>
    <property type="match status" value="1"/>
</dbReference>
<dbReference type="Pfam" id="PF17147">
    <property type="entry name" value="PFOR_II"/>
    <property type="match status" value="1"/>
</dbReference>
<reference evidence="4 5" key="1">
    <citation type="submission" date="2023-07" db="EMBL/GenBank/DDBJ databases">
        <title>The novel representative of Negativicutes class, Anaeroselena agilis gen. nov. sp. nov.</title>
        <authorList>
            <person name="Prokofeva M.I."/>
            <person name="Elcheninov A.G."/>
            <person name="Klyukina A."/>
            <person name="Kublanov I.V."/>
            <person name="Frolov E.N."/>
            <person name="Podosokorskaya O.A."/>
        </authorList>
    </citation>
    <scope>NUCLEOTIDE SEQUENCE [LARGE SCALE GENOMIC DNA]</scope>
    <source>
        <strain evidence="4 5">4137-cl</strain>
    </source>
</reference>
<dbReference type="CDD" id="cd07034">
    <property type="entry name" value="TPP_PYR_PFOR_IOR-alpha_like"/>
    <property type="match status" value="1"/>
</dbReference>
<dbReference type="RefSeq" id="WP_413780263.1">
    <property type="nucleotide sequence ID" value="NZ_JAUOZS010000001.1"/>
</dbReference>
<keyword evidence="5" id="KW-1185">Reference proteome</keyword>
<dbReference type="Gene3D" id="3.40.50.920">
    <property type="match status" value="1"/>
</dbReference>
<evidence type="ECO:0000259" key="2">
    <source>
        <dbReference type="Pfam" id="PF01855"/>
    </source>
</evidence>
<dbReference type="InterPro" id="IPR029061">
    <property type="entry name" value="THDP-binding"/>
</dbReference>
<dbReference type="InterPro" id="IPR052368">
    <property type="entry name" value="2-oxoacid_oxidoreductase"/>
</dbReference>
<feature type="domain" description="Pyruvate:ferredoxin oxidoreductase core" evidence="3">
    <location>
        <begin position="274"/>
        <end position="367"/>
    </location>
</feature>
<keyword evidence="1" id="KW-0560">Oxidoreductase</keyword>
<dbReference type="Proteomes" id="UP001254848">
    <property type="component" value="Unassembled WGS sequence"/>
</dbReference>
<evidence type="ECO:0000259" key="3">
    <source>
        <dbReference type="Pfam" id="PF17147"/>
    </source>
</evidence>
<protein>
    <submittedName>
        <fullName evidence="4">2-oxoacid:acceptor oxidoreductase subunit alpha</fullName>
    </submittedName>
</protein>
<dbReference type="NCBIfam" id="NF006412">
    <property type="entry name" value="PRK08659.1"/>
    <property type="match status" value="1"/>
</dbReference>
<dbReference type="EMBL" id="JAUOZS010000001">
    <property type="protein sequence ID" value="MDT8901760.1"/>
    <property type="molecule type" value="Genomic_DNA"/>
</dbReference>
<evidence type="ECO:0000313" key="4">
    <source>
        <dbReference type="EMBL" id="MDT8901760.1"/>
    </source>
</evidence>
<feature type="domain" description="Pyruvate flavodoxin/ferredoxin oxidoreductase pyrimidine binding" evidence="2">
    <location>
        <begin position="16"/>
        <end position="242"/>
    </location>
</feature>
<accession>A0ABU3NY85</accession>